<keyword evidence="1" id="KW-1133">Transmembrane helix</keyword>
<gene>
    <name evidence="2" type="ORF">CkaCkLH20_05277</name>
</gene>
<reference evidence="2" key="2">
    <citation type="submission" date="2020-11" db="EMBL/GenBank/DDBJ databases">
        <title>Whole genome sequencing of Colletotrichum sp.</title>
        <authorList>
            <person name="Li H."/>
        </authorList>
    </citation>
    <scope>NUCLEOTIDE SEQUENCE</scope>
    <source>
        <strain evidence="2">CkLH20</strain>
    </source>
</reference>
<name>A0A9P6IAJ6_9PEZI</name>
<organism evidence="2 3">
    <name type="scientific">Colletotrichum karsti</name>
    <dbReference type="NCBI Taxonomy" id="1095194"/>
    <lineage>
        <taxon>Eukaryota</taxon>
        <taxon>Fungi</taxon>
        <taxon>Dikarya</taxon>
        <taxon>Ascomycota</taxon>
        <taxon>Pezizomycotina</taxon>
        <taxon>Sordariomycetes</taxon>
        <taxon>Hypocreomycetidae</taxon>
        <taxon>Glomerellales</taxon>
        <taxon>Glomerellaceae</taxon>
        <taxon>Colletotrichum</taxon>
        <taxon>Colletotrichum boninense species complex</taxon>
    </lineage>
</organism>
<evidence type="ECO:0000313" key="3">
    <source>
        <dbReference type="Proteomes" id="UP000781932"/>
    </source>
</evidence>
<dbReference type="RefSeq" id="XP_038746472.1">
    <property type="nucleotide sequence ID" value="XM_038887996.1"/>
</dbReference>
<dbReference type="EMBL" id="JAATWM020000015">
    <property type="protein sequence ID" value="KAF9877011.1"/>
    <property type="molecule type" value="Genomic_DNA"/>
</dbReference>
<protein>
    <submittedName>
        <fullName evidence="2">Uncharacterized protein</fullName>
    </submittedName>
</protein>
<feature type="transmembrane region" description="Helical" evidence="1">
    <location>
        <begin position="215"/>
        <end position="235"/>
    </location>
</feature>
<keyword evidence="3" id="KW-1185">Reference proteome</keyword>
<evidence type="ECO:0000313" key="2">
    <source>
        <dbReference type="EMBL" id="KAF9877011.1"/>
    </source>
</evidence>
<dbReference type="OrthoDB" id="5185882at2759"/>
<comment type="caution">
    <text evidence="2">The sequence shown here is derived from an EMBL/GenBank/DDBJ whole genome shotgun (WGS) entry which is preliminary data.</text>
</comment>
<reference evidence="2" key="1">
    <citation type="submission" date="2020-03" db="EMBL/GenBank/DDBJ databases">
        <authorList>
            <person name="He L."/>
        </authorList>
    </citation>
    <scope>NUCLEOTIDE SEQUENCE</scope>
    <source>
        <strain evidence="2">CkLH20</strain>
    </source>
</reference>
<feature type="transmembrane region" description="Helical" evidence="1">
    <location>
        <begin position="20"/>
        <end position="39"/>
    </location>
</feature>
<keyword evidence="1" id="KW-0472">Membrane</keyword>
<feature type="transmembrane region" description="Helical" evidence="1">
    <location>
        <begin position="180"/>
        <end position="203"/>
    </location>
</feature>
<proteinExistence type="predicted"/>
<dbReference type="GeneID" id="62161070"/>
<sequence length="254" mass="28801">MADINYYQRLTEVYTLENKPLLLASAVSYVVGYLQYTYVVRLTLREGKGPMPFWMHSFYLAHDSTWSYILGKAAGQYGEHWFLRGTSTALLIWSTLEIWCIHRAVFKEREANFSSVLGKNPTVSSAAVYALALQLGMYSVVLLAIEFMGEGCVMQWFCFTNVLIVLGPTHHYLRAGTRQGLSLGFCLVNIIGTIWTFAPFSFFVLTMPEIFDSTLYYVVGCILTVYSIWCFYVVAQLPAKTKDMDKTGKGAPIW</sequence>
<dbReference type="Proteomes" id="UP000781932">
    <property type="component" value="Unassembled WGS sequence"/>
</dbReference>
<evidence type="ECO:0000256" key="1">
    <source>
        <dbReference type="SAM" id="Phobius"/>
    </source>
</evidence>
<dbReference type="AlphaFoldDB" id="A0A9P6IAJ6"/>
<keyword evidence="1" id="KW-0812">Transmembrane</keyword>
<feature type="transmembrane region" description="Helical" evidence="1">
    <location>
        <begin position="126"/>
        <end position="147"/>
    </location>
</feature>
<accession>A0A9P6IAJ6</accession>